<sequence>MDGVNLNLSGYAASVFFTLVIGTFGYTSFSPFNVEAFFGCYTMTILSIIFYISWKIVNRTSFHDPKVVDMVWETPQVDAYEAETTEESQTFWGEMGRMFMFRKFRGADR</sequence>
<evidence type="ECO:0000313" key="3">
    <source>
        <dbReference type="Proteomes" id="UP000245910"/>
    </source>
</evidence>
<evidence type="ECO:0000256" key="1">
    <source>
        <dbReference type="SAM" id="Phobius"/>
    </source>
</evidence>
<dbReference type="EMBL" id="LN649230">
    <property type="protein sequence ID" value="CEI63436.1"/>
    <property type="molecule type" value="Genomic_DNA"/>
</dbReference>
<keyword evidence="1" id="KW-0472">Membrane</keyword>
<name>A0A2L2TK32_9HYPO</name>
<protein>
    <recommendedName>
        <fullName evidence="4">Amino acid permease/ SLC12A domain-containing protein</fullName>
    </recommendedName>
</protein>
<feature type="transmembrane region" description="Helical" evidence="1">
    <location>
        <begin position="12"/>
        <end position="30"/>
    </location>
</feature>
<keyword evidence="3" id="KW-1185">Reference proteome</keyword>
<evidence type="ECO:0008006" key="4">
    <source>
        <dbReference type="Google" id="ProtNLM"/>
    </source>
</evidence>
<dbReference type="STRING" id="56646.A0A2L2TK32"/>
<dbReference type="Proteomes" id="UP000245910">
    <property type="component" value="Chromosome II"/>
</dbReference>
<feature type="transmembrane region" description="Helical" evidence="1">
    <location>
        <begin position="36"/>
        <end position="54"/>
    </location>
</feature>
<accession>A0A2L2TK32</accession>
<keyword evidence="1" id="KW-0812">Transmembrane</keyword>
<evidence type="ECO:0000313" key="2">
    <source>
        <dbReference type="EMBL" id="CEI63436.1"/>
    </source>
</evidence>
<proteinExistence type="predicted"/>
<organism evidence="2 3">
    <name type="scientific">Fusarium venenatum</name>
    <dbReference type="NCBI Taxonomy" id="56646"/>
    <lineage>
        <taxon>Eukaryota</taxon>
        <taxon>Fungi</taxon>
        <taxon>Dikarya</taxon>
        <taxon>Ascomycota</taxon>
        <taxon>Pezizomycotina</taxon>
        <taxon>Sordariomycetes</taxon>
        <taxon>Hypocreomycetidae</taxon>
        <taxon>Hypocreales</taxon>
        <taxon>Nectriaceae</taxon>
        <taxon>Fusarium</taxon>
    </lineage>
</organism>
<reference evidence="3" key="1">
    <citation type="submission" date="2014-10" db="EMBL/GenBank/DDBJ databases">
        <authorList>
            <person name="King R."/>
        </authorList>
    </citation>
    <scope>NUCLEOTIDE SEQUENCE [LARGE SCALE GENOMIC DNA]</scope>
    <source>
        <strain evidence="3">A3/5</strain>
    </source>
</reference>
<dbReference type="AlphaFoldDB" id="A0A2L2TK32"/>
<keyword evidence="1" id="KW-1133">Transmembrane helix</keyword>